<organism evidence="1">
    <name type="scientific">marine sediment metagenome</name>
    <dbReference type="NCBI Taxonomy" id="412755"/>
    <lineage>
        <taxon>unclassified sequences</taxon>
        <taxon>metagenomes</taxon>
        <taxon>ecological metagenomes</taxon>
    </lineage>
</organism>
<gene>
    <name evidence="1" type="ORF">LCGC14_2675800</name>
</gene>
<dbReference type="SUPFAM" id="SSF160719">
    <property type="entry name" value="gpW/gp25-like"/>
    <property type="match status" value="1"/>
</dbReference>
<name>A0A0F8ZMT7_9ZZZZ</name>
<dbReference type="AlphaFoldDB" id="A0A0F8ZMT7"/>
<accession>A0A0F8ZMT7</accession>
<protein>
    <submittedName>
        <fullName evidence="1">Uncharacterized protein</fullName>
    </submittedName>
</protein>
<dbReference type="Gene3D" id="3.10.450.40">
    <property type="match status" value="1"/>
</dbReference>
<proteinExistence type="predicted"/>
<sequence length="75" mass="8140">MTSPSINEPLGEPVVVQGETELYGRGWTFPFQFDPLTASVAKTAGQLSVEESFIMILGTFVGERIMKPSFGSKIS</sequence>
<feature type="non-terminal residue" evidence="1">
    <location>
        <position position="75"/>
    </location>
</feature>
<reference evidence="1" key="1">
    <citation type="journal article" date="2015" name="Nature">
        <title>Complex archaea that bridge the gap between prokaryotes and eukaryotes.</title>
        <authorList>
            <person name="Spang A."/>
            <person name="Saw J.H."/>
            <person name="Jorgensen S.L."/>
            <person name="Zaremba-Niedzwiedzka K."/>
            <person name="Martijn J."/>
            <person name="Lind A.E."/>
            <person name="van Eijk R."/>
            <person name="Schleper C."/>
            <person name="Guy L."/>
            <person name="Ettema T.J."/>
        </authorList>
    </citation>
    <scope>NUCLEOTIDE SEQUENCE</scope>
</reference>
<comment type="caution">
    <text evidence="1">The sequence shown here is derived from an EMBL/GenBank/DDBJ whole genome shotgun (WGS) entry which is preliminary data.</text>
</comment>
<evidence type="ECO:0000313" key="1">
    <source>
        <dbReference type="EMBL" id="KKK95142.1"/>
    </source>
</evidence>
<dbReference type="EMBL" id="LAZR01047042">
    <property type="protein sequence ID" value="KKK95142.1"/>
    <property type="molecule type" value="Genomic_DNA"/>
</dbReference>